<dbReference type="InterPro" id="IPR032675">
    <property type="entry name" value="LRR_dom_sf"/>
</dbReference>
<dbReference type="SUPFAM" id="SSF52047">
    <property type="entry name" value="RNI-like"/>
    <property type="match status" value="1"/>
</dbReference>
<protein>
    <recommendedName>
        <fullName evidence="3">F-box domain-containing protein</fullName>
    </recommendedName>
</protein>
<name>A0A9P5ZPM4_PLEER</name>
<dbReference type="EMBL" id="MU154624">
    <property type="protein sequence ID" value="KAF9491222.1"/>
    <property type="molecule type" value="Genomic_DNA"/>
</dbReference>
<evidence type="ECO:0000313" key="1">
    <source>
        <dbReference type="EMBL" id="KAF9491222.1"/>
    </source>
</evidence>
<organism evidence="1 2">
    <name type="scientific">Pleurotus eryngii</name>
    <name type="common">Boletus of the steppes</name>
    <dbReference type="NCBI Taxonomy" id="5323"/>
    <lineage>
        <taxon>Eukaryota</taxon>
        <taxon>Fungi</taxon>
        <taxon>Dikarya</taxon>
        <taxon>Basidiomycota</taxon>
        <taxon>Agaricomycotina</taxon>
        <taxon>Agaricomycetes</taxon>
        <taxon>Agaricomycetidae</taxon>
        <taxon>Agaricales</taxon>
        <taxon>Pleurotineae</taxon>
        <taxon>Pleurotaceae</taxon>
        <taxon>Pleurotus</taxon>
    </lineage>
</organism>
<evidence type="ECO:0000313" key="2">
    <source>
        <dbReference type="Proteomes" id="UP000807025"/>
    </source>
</evidence>
<dbReference type="OrthoDB" id="2931389at2759"/>
<comment type="caution">
    <text evidence="1">The sequence shown here is derived from an EMBL/GenBank/DDBJ whole genome shotgun (WGS) entry which is preliminary data.</text>
</comment>
<dbReference type="AlphaFoldDB" id="A0A9P5ZPM4"/>
<gene>
    <name evidence="1" type="ORF">BDN71DRAFT_1498161</name>
</gene>
<sequence>MRPPITRTRCSVATKRVMASVELVRYICEHSCRAQNYRNALISKTWSNEALSVMWYKLDTILPLLKLLGPMTLYEENSLHNFAYVRHIQPDNWVVFRRYSWRVHEIHHRVLNYDFSDSIFIDIMATSTLSSYDLMPNLRTLAYDGRGPFLKFVPLLIHKALHSLELHLMNENNFDDDELELLFKRTLSYIPHKSPNLRCLSLSSYSQIPIHTELDAVLEMLPRLKELSITPTLLTVSTLDILAHLPALESWTVYGDPASLETIPNFAVLPSTDAFPSLNTFTSGSLKFSTIISLLKAKKPRNLRRLNVGAPHEVSRNQCYRLIATITSTCPSIEKIHLKGHYRLPWTDDDPDQPMIPAFLSPTHRCSSLISLHLRYSPRLCLTIETMRGLLLGLPSLETLKLDECHAPPTLPLSALSELAPLCPHLKLLTLYGHQTTLYFGPTK</sequence>
<dbReference type="Proteomes" id="UP000807025">
    <property type="component" value="Unassembled WGS sequence"/>
</dbReference>
<proteinExistence type="predicted"/>
<keyword evidence="2" id="KW-1185">Reference proteome</keyword>
<reference evidence="1" key="1">
    <citation type="submission" date="2020-11" db="EMBL/GenBank/DDBJ databases">
        <authorList>
            <consortium name="DOE Joint Genome Institute"/>
            <person name="Ahrendt S."/>
            <person name="Riley R."/>
            <person name="Andreopoulos W."/>
            <person name="Labutti K."/>
            <person name="Pangilinan J."/>
            <person name="Ruiz-Duenas F.J."/>
            <person name="Barrasa J.M."/>
            <person name="Sanchez-Garcia M."/>
            <person name="Camarero S."/>
            <person name="Miyauchi S."/>
            <person name="Serrano A."/>
            <person name="Linde D."/>
            <person name="Babiker R."/>
            <person name="Drula E."/>
            <person name="Ayuso-Fernandez I."/>
            <person name="Pacheco R."/>
            <person name="Padilla G."/>
            <person name="Ferreira P."/>
            <person name="Barriuso J."/>
            <person name="Kellner H."/>
            <person name="Castanera R."/>
            <person name="Alfaro M."/>
            <person name="Ramirez L."/>
            <person name="Pisabarro A.G."/>
            <person name="Kuo A."/>
            <person name="Tritt A."/>
            <person name="Lipzen A."/>
            <person name="He G."/>
            <person name="Yan M."/>
            <person name="Ng V."/>
            <person name="Cullen D."/>
            <person name="Martin F."/>
            <person name="Rosso M.-N."/>
            <person name="Henrissat B."/>
            <person name="Hibbett D."/>
            <person name="Martinez A.T."/>
            <person name="Grigoriev I.V."/>
        </authorList>
    </citation>
    <scope>NUCLEOTIDE SEQUENCE</scope>
    <source>
        <strain evidence="1">ATCC 90797</strain>
    </source>
</reference>
<dbReference type="Gene3D" id="3.80.10.10">
    <property type="entry name" value="Ribonuclease Inhibitor"/>
    <property type="match status" value="1"/>
</dbReference>
<accession>A0A9P5ZPM4</accession>
<evidence type="ECO:0008006" key="3">
    <source>
        <dbReference type="Google" id="ProtNLM"/>
    </source>
</evidence>